<sequence length="148" mass="16774">PVTSTNQDIRRRYNVVDEVWIRPPAGRCDTRYEEGTVTNVLSGQAVEVDGIPRHVRDIRRRTPSPDRQKGTNKTENEVEEPLLIRMPIRDSNVNAESPAPQLRRSRRIRQQRGSLVVEKQAGPVVFEDILYGAVALVALADRNLRDPA</sequence>
<organism evidence="2 3">
    <name type="scientific">Trichuris trichiura</name>
    <name type="common">Whipworm</name>
    <name type="synonym">Trichocephalus trichiurus</name>
    <dbReference type="NCBI Taxonomy" id="36087"/>
    <lineage>
        <taxon>Eukaryota</taxon>
        <taxon>Metazoa</taxon>
        <taxon>Ecdysozoa</taxon>
        <taxon>Nematoda</taxon>
        <taxon>Enoplea</taxon>
        <taxon>Dorylaimia</taxon>
        <taxon>Trichinellida</taxon>
        <taxon>Trichuridae</taxon>
        <taxon>Trichuris</taxon>
    </lineage>
</organism>
<feature type="compositionally biased region" description="Basic and acidic residues" evidence="1">
    <location>
        <begin position="63"/>
        <end position="76"/>
    </location>
</feature>
<name>A0A077ZLR7_TRITR</name>
<protein>
    <submittedName>
        <fullName evidence="2">Uncharacterized protein</fullName>
    </submittedName>
</protein>
<proteinExistence type="predicted"/>
<dbReference type="AlphaFoldDB" id="A0A077ZLR7"/>
<evidence type="ECO:0000313" key="3">
    <source>
        <dbReference type="Proteomes" id="UP000030665"/>
    </source>
</evidence>
<dbReference type="STRING" id="36087.A0A077ZLR7"/>
<gene>
    <name evidence="2" type="ORF">TTRE_0000977101</name>
</gene>
<keyword evidence="3" id="KW-1185">Reference proteome</keyword>
<reference evidence="2" key="1">
    <citation type="submission" date="2014-01" db="EMBL/GenBank/DDBJ databases">
        <authorList>
            <person name="Aslett M."/>
        </authorList>
    </citation>
    <scope>NUCLEOTIDE SEQUENCE</scope>
</reference>
<feature type="non-terminal residue" evidence="2">
    <location>
        <position position="1"/>
    </location>
</feature>
<feature type="region of interest" description="Disordered" evidence="1">
    <location>
        <begin position="52"/>
        <end position="80"/>
    </location>
</feature>
<dbReference type="Proteomes" id="UP000030665">
    <property type="component" value="Unassembled WGS sequence"/>
</dbReference>
<reference evidence="2" key="2">
    <citation type="submission" date="2014-03" db="EMBL/GenBank/DDBJ databases">
        <title>The whipworm genome and dual-species transcriptomics of an intimate host-pathogen interaction.</title>
        <authorList>
            <person name="Foth B.J."/>
            <person name="Tsai I.J."/>
            <person name="Reid A.J."/>
            <person name="Bancroft A.J."/>
            <person name="Nichol S."/>
            <person name="Tracey A."/>
            <person name="Holroyd N."/>
            <person name="Cotton J.A."/>
            <person name="Stanley E.J."/>
            <person name="Zarowiecki M."/>
            <person name="Liu J.Z."/>
            <person name="Huckvale T."/>
            <person name="Cooper P.J."/>
            <person name="Grencis R.K."/>
            <person name="Berriman M."/>
        </authorList>
    </citation>
    <scope>NUCLEOTIDE SEQUENCE [LARGE SCALE GENOMIC DNA]</scope>
</reference>
<dbReference type="EMBL" id="HG808779">
    <property type="protein sequence ID" value="CDW61316.1"/>
    <property type="molecule type" value="Genomic_DNA"/>
</dbReference>
<evidence type="ECO:0000313" key="2">
    <source>
        <dbReference type="EMBL" id="CDW61316.1"/>
    </source>
</evidence>
<accession>A0A077ZLR7</accession>
<evidence type="ECO:0000256" key="1">
    <source>
        <dbReference type="SAM" id="MobiDB-lite"/>
    </source>
</evidence>
<dbReference type="OrthoDB" id="6286094at2759"/>